<evidence type="ECO:0000313" key="2">
    <source>
        <dbReference type="EMBL" id="BCU68891.1"/>
    </source>
</evidence>
<dbReference type="RefSeq" id="WP_221288846.1">
    <property type="nucleotide sequence ID" value="NZ_AP024597.1"/>
</dbReference>
<accession>A0A8D5U3V7</accession>
<dbReference type="AlphaFoldDB" id="A0A8D5U3V7"/>
<dbReference type="PROSITE" id="PS51151">
    <property type="entry name" value="NAC_AB"/>
    <property type="match status" value="1"/>
</dbReference>
<protein>
    <recommendedName>
        <fullName evidence="1">NAC-A/B domain-containing protein</fullName>
    </recommendedName>
</protein>
<sequence length="63" mass="6692">MANGIDISKILGLKGINAENISGISKITIETDEGEKITLTKPNVSKASFLGFDILVVLEESKS</sequence>
<dbReference type="Proteomes" id="UP000825123">
    <property type="component" value="Chromosome"/>
</dbReference>
<feature type="domain" description="NAC-A/B" evidence="1">
    <location>
        <begin position="1"/>
        <end position="63"/>
    </location>
</feature>
<gene>
    <name evidence="2" type="ORF">KN1_01880</name>
</gene>
<dbReference type="Pfam" id="PF01849">
    <property type="entry name" value="NAC"/>
    <property type="match status" value="1"/>
</dbReference>
<evidence type="ECO:0000259" key="1">
    <source>
        <dbReference type="PROSITE" id="PS51151"/>
    </source>
</evidence>
<proteinExistence type="predicted"/>
<name>A0A8D5U3V7_9CREN</name>
<dbReference type="InterPro" id="IPR002715">
    <property type="entry name" value="Nas_poly-pep-assoc_cplx_dom"/>
</dbReference>
<organism evidence="2 3">
    <name type="scientific">Stygiolobus caldivivus</name>
    <dbReference type="NCBI Taxonomy" id="2824673"/>
    <lineage>
        <taxon>Archaea</taxon>
        <taxon>Thermoproteota</taxon>
        <taxon>Thermoprotei</taxon>
        <taxon>Sulfolobales</taxon>
        <taxon>Sulfolobaceae</taxon>
        <taxon>Stygiolobus</taxon>
    </lineage>
</organism>
<dbReference type="EMBL" id="AP024597">
    <property type="protein sequence ID" value="BCU68891.1"/>
    <property type="molecule type" value="Genomic_DNA"/>
</dbReference>
<keyword evidence="3" id="KW-1185">Reference proteome</keyword>
<reference evidence="2 3" key="1">
    <citation type="submission" date="2021-04" db="EMBL/GenBank/DDBJ databases">
        <title>Complete genome sequence of Stygiolobus sp. KN-1.</title>
        <authorList>
            <person name="Nakamura K."/>
            <person name="Sakai H."/>
            <person name="Kurosawa N."/>
        </authorList>
    </citation>
    <scope>NUCLEOTIDE SEQUENCE [LARGE SCALE GENOMIC DNA]</scope>
    <source>
        <strain evidence="2 3">KN-1</strain>
    </source>
</reference>
<evidence type="ECO:0000313" key="3">
    <source>
        <dbReference type="Proteomes" id="UP000825123"/>
    </source>
</evidence>
<dbReference type="KEGG" id="csty:KN1_01880"/>
<dbReference type="GeneID" id="66161940"/>